<dbReference type="InterPro" id="IPR022742">
    <property type="entry name" value="Hydrolase_4"/>
</dbReference>
<gene>
    <name evidence="2" type="ORF">U472_15425</name>
</gene>
<dbReference type="Proteomes" id="UP000093514">
    <property type="component" value="Unassembled WGS sequence"/>
</dbReference>
<dbReference type="InterPro" id="IPR029058">
    <property type="entry name" value="AB_hydrolase_fold"/>
</dbReference>
<dbReference type="PANTHER" id="PTHR43329">
    <property type="entry name" value="EPOXIDE HYDROLASE"/>
    <property type="match status" value="1"/>
</dbReference>
<organism evidence="2 3">
    <name type="scientific">Orenia metallireducens</name>
    <dbReference type="NCBI Taxonomy" id="1413210"/>
    <lineage>
        <taxon>Bacteria</taxon>
        <taxon>Bacillati</taxon>
        <taxon>Bacillota</taxon>
        <taxon>Clostridia</taxon>
        <taxon>Halanaerobiales</taxon>
        <taxon>Halobacteroidaceae</taxon>
        <taxon>Orenia</taxon>
    </lineage>
</organism>
<accession>A0A1C0A6I5</accession>
<evidence type="ECO:0000313" key="3">
    <source>
        <dbReference type="Proteomes" id="UP000093514"/>
    </source>
</evidence>
<dbReference type="SUPFAM" id="SSF53474">
    <property type="entry name" value="alpha/beta-Hydrolases"/>
    <property type="match status" value="1"/>
</dbReference>
<reference evidence="2 3" key="2">
    <citation type="submission" date="2016-08" db="EMBL/GenBank/DDBJ databases">
        <title>Orenia metallireducens sp. nov. strain Z6, a Novel Metal-reducing Firmicute from the Deep Subsurface.</title>
        <authorList>
            <person name="Maxim B.I."/>
            <person name="Kenneth K."/>
            <person name="Flynn T.M."/>
            <person name="Oloughlin E.J."/>
            <person name="Locke R.A."/>
            <person name="Weber J.R."/>
            <person name="Egan S.M."/>
            <person name="Mackie R.I."/>
            <person name="Cann I.K."/>
        </authorList>
    </citation>
    <scope>NUCLEOTIDE SEQUENCE [LARGE SCALE GENOMIC DNA]</scope>
    <source>
        <strain evidence="2 3">Z6</strain>
    </source>
</reference>
<dbReference type="AlphaFoldDB" id="A0A1C0A6I5"/>
<evidence type="ECO:0000259" key="1">
    <source>
        <dbReference type="Pfam" id="PF12146"/>
    </source>
</evidence>
<dbReference type="EMBL" id="LWDV01000010">
    <property type="protein sequence ID" value="OCL25716.1"/>
    <property type="molecule type" value="Genomic_DNA"/>
</dbReference>
<feature type="domain" description="Serine aminopeptidase S33" evidence="1">
    <location>
        <begin position="2"/>
        <end position="101"/>
    </location>
</feature>
<keyword evidence="3" id="KW-1185">Reference proteome</keyword>
<reference evidence="3" key="1">
    <citation type="submission" date="2016-07" db="EMBL/GenBank/DDBJ databases">
        <authorList>
            <person name="Florea S."/>
            <person name="Webb J.S."/>
            <person name="Jaromczyk J."/>
            <person name="Schardl C.L."/>
        </authorList>
    </citation>
    <scope>NUCLEOTIDE SEQUENCE [LARGE SCALE GENOMIC DNA]</scope>
    <source>
        <strain evidence="3">Z6</strain>
    </source>
</reference>
<protein>
    <recommendedName>
        <fullName evidence="1">Serine aminopeptidase S33 domain-containing protein</fullName>
    </recommendedName>
</protein>
<name>A0A1C0A6I5_9FIRM</name>
<dbReference type="OrthoDB" id="53505at2"/>
<dbReference type="Gene3D" id="3.40.50.1820">
    <property type="entry name" value="alpha/beta hydrolase"/>
    <property type="match status" value="1"/>
</dbReference>
<proteinExistence type="predicted"/>
<sequence length="278" mass="33141">MGRFLKFNKKLEDHFIVVNWEQRGCGKSYPAIKDKKDLNVEQYVLDINELTDYLKDRFNKKKIYLLGHSWGTIIGTKAVQKYPEQFYAYIGAAQMVNVLETDKYMYHYVLDAAKRAGNEKLVKKLQEAGEPPYYGEDLLEKYKPFLTNYAQYYRRENPFEEKNSEWYNPTSMIMLEEYSFIDKIRFFKGMLNTFKIVYPQLQNLDFVTQANKLEVPVYYMIGKHDYTAKFIEEYFEILEAPSKKLFWFKSSAHGEIWTEADKFHELMINTVLPETYGQ</sequence>
<evidence type="ECO:0000313" key="2">
    <source>
        <dbReference type="EMBL" id="OCL25716.1"/>
    </source>
</evidence>
<comment type="caution">
    <text evidence="2">The sequence shown here is derived from an EMBL/GenBank/DDBJ whole genome shotgun (WGS) entry which is preliminary data.</text>
</comment>
<dbReference type="Pfam" id="PF12146">
    <property type="entry name" value="Hydrolase_4"/>
    <property type="match status" value="1"/>
</dbReference>